<dbReference type="GO" id="GO:0016705">
    <property type="term" value="F:oxidoreductase activity, acting on paired donors, with incorporation or reduction of molecular oxygen"/>
    <property type="evidence" value="ECO:0007669"/>
    <property type="project" value="InterPro"/>
</dbReference>
<comment type="caution">
    <text evidence="13">The sequence shown here is derived from an EMBL/GenBank/DDBJ whole genome shotgun (WGS) entry which is preliminary data.</text>
</comment>
<evidence type="ECO:0000256" key="7">
    <source>
        <dbReference type="ARBA" id="ARBA00023002"/>
    </source>
</evidence>
<comment type="subcellular location">
    <subcellularLocation>
        <location evidence="1">Membrane</location>
        <topology evidence="1">Single-pass membrane protein</topology>
    </subcellularLocation>
</comment>
<evidence type="ECO:0000256" key="1">
    <source>
        <dbReference type="ARBA" id="ARBA00004167"/>
    </source>
</evidence>
<dbReference type="PROSITE" id="PS00086">
    <property type="entry name" value="CYTOCHROME_P450"/>
    <property type="match status" value="1"/>
</dbReference>
<evidence type="ECO:0000256" key="11">
    <source>
        <dbReference type="RuleBase" id="RU000461"/>
    </source>
</evidence>
<dbReference type="Proteomes" id="UP000734854">
    <property type="component" value="Unassembled WGS sequence"/>
</dbReference>
<dbReference type="InterPro" id="IPR017972">
    <property type="entry name" value="Cyt_P450_CS"/>
</dbReference>
<evidence type="ECO:0008006" key="15">
    <source>
        <dbReference type="Google" id="ProtNLM"/>
    </source>
</evidence>
<dbReference type="GO" id="GO:0008202">
    <property type="term" value="P:steroid metabolic process"/>
    <property type="evidence" value="ECO:0007669"/>
    <property type="project" value="UniProtKB-ARBA"/>
</dbReference>
<dbReference type="GO" id="GO:0016020">
    <property type="term" value="C:membrane"/>
    <property type="evidence" value="ECO:0007669"/>
    <property type="project" value="UniProtKB-SubCell"/>
</dbReference>
<keyword evidence="7 11" id="KW-0560">Oxidoreductase</keyword>
<protein>
    <recommendedName>
        <fullName evidence="15">Cytochrome P450 709B2</fullName>
    </recommendedName>
</protein>
<evidence type="ECO:0000256" key="6">
    <source>
        <dbReference type="ARBA" id="ARBA00022989"/>
    </source>
</evidence>
<keyword evidence="9 11" id="KW-0503">Monooxygenase</keyword>
<dbReference type="GO" id="GO:0020037">
    <property type="term" value="F:heme binding"/>
    <property type="evidence" value="ECO:0007669"/>
    <property type="project" value="InterPro"/>
</dbReference>
<evidence type="ECO:0000256" key="2">
    <source>
        <dbReference type="ARBA" id="ARBA00010617"/>
    </source>
</evidence>
<dbReference type="AlphaFoldDB" id="A0A8J5FYB8"/>
<evidence type="ECO:0000256" key="8">
    <source>
        <dbReference type="ARBA" id="ARBA00023004"/>
    </source>
</evidence>
<dbReference type="Pfam" id="PF00067">
    <property type="entry name" value="p450"/>
    <property type="match status" value="1"/>
</dbReference>
<keyword evidence="5 11" id="KW-0479">Metal-binding</keyword>
<evidence type="ECO:0000256" key="4">
    <source>
        <dbReference type="ARBA" id="ARBA00022692"/>
    </source>
</evidence>
<dbReference type="InterPro" id="IPR050665">
    <property type="entry name" value="Cytochrome_P450_Monooxygen"/>
</dbReference>
<evidence type="ECO:0000256" key="3">
    <source>
        <dbReference type="ARBA" id="ARBA00022617"/>
    </source>
</evidence>
<keyword evidence="3 11" id="KW-0349">Heme</keyword>
<organism evidence="13 14">
    <name type="scientific">Zingiber officinale</name>
    <name type="common">Ginger</name>
    <name type="synonym">Amomum zingiber</name>
    <dbReference type="NCBI Taxonomy" id="94328"/>
    <lineage>
        <taxon>Eukaryota</taxon>
        <taxon>Viridiplantae</taxon>
        <taxon>Streptophyta</taxon>
        <taxon>Embryophyta</taxon>
        <taxon>Tracheophyta</taxon>
        <taxon>Spermatophyta</taxon>
        <taxon>Magnoliopsida</taxon>
        <taxon>Liliopsida</taxon>
        <taxon>Zingiberales</taxon>
        <taxon>Zingiberaceae</taxon>
        <taxon>Zingiber</taxon>
    </lineage>
</organism>
<feature type="transmembrane region" description="Helical" evidence="12">
    <location>
        <begin position="20"/>
        <end position="47"/>
    </location>
</feature>
<dbReference type="GO" id="GO:0004497">
    <property type="term" value="F:monooxygenase activity"/>
    <property type="evidence" value="ECO:0007669"/>
    <property type="project" value="UniProtKB-KW"/>
</dbReference>
<keyword evidence="10 12" id="KW-0472">Membrane</keyword>
<comment type="similarity">
    <text evidence="2 11">Belongs to the cytochrome P450 family.</text>
</comment>
<evidence type="ECO:0000313" key="14">
    <source>
        <dbReference type="Proteomes" id="UP000734854"/>
    </source>
</evidence>
<dbReference type="EMBL" id="JACMSC010000012">
    <property type="protein sequence ID" value="KAG6495172.1"/>
    <property type="molecule type" value="Genomic_DNA"/>
</dbReference>
<dbReference type="InterPro" id="IPR001128">
    <property type="entry name" value="Cyt_P450"/>
</dbReference>
<reference evidence="13 14" key="1">
    <citation type="submission" date="2020-08" db="EMBL/GenBank/DDBJ databases">
        <title>Plant Genome Project.</title>
        <authorList>
            <person name="Zhang R.-G."/>
        </authorList>
    </citation>
    <scope>NUCLEOTIDE SEQUENCE [LARGE SCALE GENOMIC DNA]</scope>
    <source>
        <tissue evidence="13">Rhizome</tissue>
    </source>
</reference>
<gene>
    <name evidence="13" type="ORF">ZIOFF_042963</name>
</gene>
<dbReference type="PANTHER" id="PTHR24282:SF135">
    <property type="entry name" value="CYTOCHROME P450 709B2"/>
    <property type="match status" value="1"/>
</dbReference>
<evidence type="ECO:0000313" key="13">
    <source>
        <dbReference type="EMBL" id="KAG6495172.1"/>
    </source>
</evidence>
<keyword evidence="8 11" id="KW-0408">Iron</keyword>
<name>A0A8J5FYB8_ZINOF</name>
<dbReference type="PANTHER" id="PTHR24282">
    <property type="entry name" value="CYTOCHROME P450 FAMILY MEMBER"/>
    <property type="match status" value="1"/>
</dbReference>
<keyword evidence="14" id="KW-1185">Reference proteome</keyword>
<sequence>MLPRHRGFRVYIIDTATIAFLILSFMGAAIASLVLSTLAILLLSLLLRVLDRLIWRPYAITQYFKKQGVDGPGYKFYKGSNEDIKAMKREASGLILDRRSHDVASRVIPHFIKWASQYGNVFLFWFGTNPMLLINDPEMVKHVLANRFGFYSKLDVDPNILALLGKGLVLVEGSEWARHRRIVNPAFTMDKLKMLTGKMADCVRVMLQGWEEQATRSADKQQEVEVSKQFQELTADVISHTAFGSSFSEGKEVFLAQKELQILASANILNIEFPGSRFLPTKKNLCKWKLERRVNNTLMRIIQRRLDSKDSSYGHDLLGLMMEASQKQRGQRMSMYEIVDECKTFFFAGHETTSHLLTWALFLLSTNRDWQEKLRDEVLRECGQQVPDADTLSNLKLVTMVLLETLRLYGPVVQMARKASQDMALGNISVPKGTALILPIMMIHRSKEIWGPDANEFNPHRFKDGISKAASHPNALLAFSIGPRACIGQNFAMLEAKTVTAMLLQRFSFSLSPDYKHAPIDFLTLQPQHGLPILFTPLHV</sequence>
<proteinExistence type="inferred from homology"/>
<keyword evidence="6 12" id="KW-1133">Transmembrane helix</keyword>
<evidence type="ECO:0000256" key="10">
    <source>
        <dbReference type="ARBA" id="ARBA00023136"/>
    </source>
</evidence>
<accession>A0A8J5FYB8</accession>
<keyword evidence="4 12" id="KW-0812">Transmembrane</keyword>
<evidence type="ECO:0000256" key="9">
    <source>
        <dbReference type="ARBA" id="ARBA00023033"/>
    </source>
</evidence>
<evidence type="ECO:0000256" key="12">
    <source>
        <dbReference type="SAM" id="Phobius"/>
    </source>
</evidence>
<dbReference type="OrthoDB" id="634536at2759"/>
<dbReference type="FunFam" id="1.10.630.10:FF:000029">
    <property type="entry name" value="Cytochrome P450 734A1"/>
    <property type="match status" value="1"/>
</dbReference>
<dbReference type="GO" id="GO:0005506">
    <property type="term" value="F:iron ion binding"/>
    <property type="evidence" value="ECO:0007669"/>
    <property type="project" value="InterPro"/>
</dbReference>
<evidence type="ECO:0000256" key="5">
    <source>
        <dbReference type="ARBA" id="ARBA00022723"/>
    </source>
</evidence>